<evidence type="ECO:0000256" key="2">
    <source>
        <dbReference type="ARBA" id="ARBA00012418"/>
    </source>
</evidence>
<name>A0AAW5K9B2_9BACT</name>
<dbReference type="GO" id="GO:0006351">
    <property type="term" value="P:DNA-templated transcription"/>
    <property type="evidence" value="ECO:0007669"/>
    <property type="project" value="UniProtKB-UniRule"/>
</dbReference>
<evidence type="ECO:0000256" key="1">
    <source>
        <dbReference type="ARBA" id="ARBA00007123"/>
    </source>
</evidence>
<dbReference type="InterPro" id="IPR011263">
    <property type="entry name" value="DNA-dir_RNA_pol_RpoA/D/Rpb3"/>
</dbReference>
<keyword evidence="15" id="KW-1185">Reference proteome</keyword>
<dbReference type="Gene3D" id="2.170.120.12">
    <property type="entry name" value="DNA-directed RNA polymerase, insert domain"/>
    <property type="match status" value="1"/>
</dbReference>
<comment type="function">
    <text evidence="12">DNA-dependent RNA polymerase catalyzes the transcription of DNA into RNA using the four ribonucleoside triphosphates as substrates.</text>
</comment>
<keyword evidence="7 12" id="KW-0804">Transcription</keyword>
<organism evidence="14 15">
    <name type="scientific">Cloacibacillus evryensis</name>
    <dbReference type="NCBI Taxonomy" id="508460"/>
    <lineage>
        <taxon>Bacteria</taxon>
        <taxon>Thermotogati</taxon>
        <taxon>Synergistota</taxon>
        <taxon>Synergistia</taxon>
        <taxon>Synergistales</taxon>
        <taxon>Synergistaceae</taxon>
        <taxon>Cloacibacillus</taxon>
    </lineage>
</organism>
<feature type="domain" description="DNA-directed RNA polymerase RpoA/D/Rpb3-type" evidence="13">
    <location>
        <begin position="17"/>
        <end position="224"/>
    </location>
</feature>
<dbReference type="GeneID" id="95755808"/>
<dbReference type="Pfam" id="PF03118">
    <property type="entry name" value="RNA_pol_A_CTD"/>
    <property type="match status" value="1"/>
</dbReference>
<dbReference type="FunFam" id="2.170.120.12:FF:000001">
    <property type="entry name" value="DNA-directed RNA polymerase subunit alpha"/>
    <property type="match status" value="1"/>
</dbReference>
<evidence type="ECO:0000256" key="12">
    <source>
        <dbReference type="HAMAP-Rule" id="MF_00059"/>
    </source>
</evidence>
<dbReference type="NCBIfam" id="NF003519">
    <property type="entry name" value="PRK05182.2-5"/>
    <property type="match status" value="1"/>
</dbReference>
<evidence type="ECO:0000256" key="10">
    <source>
        <dbReference type="ARBA" id="ARBA00048552"/>
    </source>
</evidence>
<comment type="subunit">
    <text evidence="11 12">Homodimer. The RNAP catalytic core consists of 2 alpha, 1 beta, 1 beta' and 1 omega subunit. When a sigma factor is associated with the core the holoenzyme is formed, which can initiate transcription.</text>
</comment>
<sequence length="357" mass="39253">MEHDRHEIIVQESTPSYGKITVEPLERGYGVTLGNSLRRVLLSSISGAAVVAVRVEGVLHEFSTVPGVKEDVIELLVNLKHIPVRCHSTAVRTLHLESKGPKVVTVSDIDPDSEVEFPDPEAYICTLEEGHTLSMDIYVATGTGYAPIDRPRASYLPVDALQTDALFSPVQRVKYDIQDKRMGQRTDYDSLTLEIWTNGVVTPESAVIQASRILKGYYASIVDSLAGPGTSALDEIIKNDEASRATAMGGKPGFDVHSGLSGFPMGENSIYSRPVRDLELSVRSENCLLRGGVHMIGELVSRTRDDLLKIRNLGKISLKEIEEKLAKFDLHLSGDISTPIDDDDEDLDDNEQNLKEE</sequence>
<dbReference type="EC" id="2.7.7.6" evidence="2 12"/>
<dbReference type="HAMAP" id="MF_00059">
    <property type="entry name" value="RNApol_bact_RpoA"/>
    <property type="match status" value="1"/>
</dbReference>
<dbReference type="AlphaFoldDB" id="A0AAW5K9B2"/>
<keyword evidence="5 12" id="KW-0808">Transferase</keyword>
<dbReference type="InterPro" id="IPR011260">
    <property type="entry name" value="RNAP_asu_C"/>
</dbReference>
<dbReference type="NCBIfam" id="TIGR02027">
    <property type="entry name" value="rpoA"/>
    <property type="match status" value="1"/>
</dbReference>
<protein>
    <recommendedName>
        <fullName evidence="3 12">DNA-directed RNA polymerase subunit alpha</fullName>
        <shortName evidence="12">RNAP subunit alpha</shortName>
        <ecNumber evidence="2 12">2.7.7.6</ecNumber>
    </recommendedName>
    <alternativeName>
        <fullName evidence="9 12">RNA polymerase subunit alpha</fullName>
    </alternativeName>
    <alternativeName>
        <fullName evidence="8 12">Transcriptase subunit alpha</fullName>
    </alternativeName>
</protein>
<gene>
    <name evidence="12" type="primary">rpoA</name>
    <name evidence="14" type="ORF">NE630_08370</name>
</gene>
<dbReference type="InterPro" id="IPR011773">
    <property type="entry name" value="DNA-dir_RpoA"/>
</dbReference>
<evidence type="ECO:0000256" key="11">
    <source>
        <dbReference type="ARBA" id="ARBA00066029"/>
    </source>
</evidence>
<dbReference type="Pfam" id="PF01000">
    <property type="entry name" value="RNA_pol_A_bac"/>
    <property type="match status" value="1"/>
</dbReference>
<dbReference type="GO" id="GO:0005737">
    <property type="term" value="C:cytoplasm"/>
    <property type="evidence" value="ECO:0007669"/>
    <property type="project" value="UniProtKB-ARBA"/>
</dbReference>
<evidence type="ECO:0000256" key="8">
    <source>
        <dbReference type="ARBA" id="ARBA00032524"/>
    </source>
</evidence>
<evidence type="ECO:0000259" key="13">
    <source>
        <dbReference type="SMART" id="SM00662"/>
    </source>
</evidence>
<dbReference type="SMART" id="SM00662">
    <property type="entry name" value="RPOLD"/>
    <property type="match status" value="1"/>
</dbReference>
<dbReference type="GO" id="GO:0003677">
    <property type="term" value="F:DNA binding"/>
    <property type="evidence" value="ECO:0007669"/>
    <property type="project" value="UniProtKB-UniRule"/>
</dbReference>
<keyword evidence="6 12" id="KW-0548">Nucleotidyltransferase</keyword>
<comment type="similarity">
    <text evidence="1 12">Belongs to the RNA polymerase alpha chain family.</text>
</comment>
<dbReference type="CDD" id="cd06928">
    <property type="entry name" value="RNAP_alpha_NTD"/>
    <property type="match status" value="1"/>
</dbReference>
<keyword evidence="4 12" id="KW-0240">DNA-directed RNA polymerase</keyword>
<reference evidence="14 15" key="1">
    <citation type="submission" date="2022-06" db="EMBL/GenBank/DDBJ databases">
        <title>Isolation of gut microbiota from human fecal samples.</title>
        <authorList>
            <person name="Pamer E.G."/>
            <person name="Barat B."/>
            <person name="Waligurski E."/>
            <person name="Medina S."/>
            <person name="Paddock L."/>
            <person name="Mostad J."/>
        </authorList>
    </citation>
    <scope>NUCLEOTIDE SEQUENCE [LARGE SCALE GENOMIC DNA]</scope>
    <source>
        <strain evidence="14 15">DFI.9.90</strain>
    </source>
</reference>
<dbReference type="SUPFAM" id="SSF56553">
    <property type="entry name" value="Insert subdomain of RNA polymerase alpha subunit"/>
    <property type="match status" value="1"/>
</dbReference>
<dbReference type="SUPFAM" id="SSF47789">
    <property type="entry name" value="C-terminal domain of RNA polymerase alpha subunit"/>
    <property type="match status" value="1"/>
</dbReference>
<evidence type="ECO:0000313" key="15">
    <source>
        <dbReference type="Proteomes" id="UP001205919"/>
    </source>
</evidence>
<dbReference type="InterPro" id="IPR036603">
    <property type="entry name" value="RBP11-like"/>
</dbReference>
<evidence type="ECO:0000256" key="6">
    <source>
        <dbReference type="ARBA" id="ARBA00022695"/>
    </source>
</evidence>
<accession>A0AAW5K9B2</accession>
<dbReference type="Proteomes" id="UP001205919">
    <property type="component" value="Unassembled WGS sequence"/>
</dbReference>
<dbReference type="GO" id="GO:0000428">
    <property type="term" value="C:DNA-directed RNA polymerase complex"/>
    <property type="evidence" value="ECO:0007669"/>
    <property type="project" value="UniProtKB-KW"/>
</dbReference>
<dbReference type="EMBL" id="JANFYT010000015">
    <property type="protein sequence ID" value="MCQ4814438.1"/>
    <property type="molecule type" value="Genomic_DNA"/>
</dbReference>
<proteinExistence type="inferred from homology"/>
<dbReference type="Gene3D" id="3.30.1360.10">
    <property type="entry name" value="RNA polymerase, RBP11-like subunit"/>
    <property type="match status" value="1"/>
</dbReference>
<dbReference type="InterPro" id="IPR036643">
    <property type="entry name" value="RNApol_insert_sf"/>
</dbReference>
<evidence type="ECO:0000256" key="5">
    <source>
        <dbReference type="ARBA" id="ARBA00022679"/>
    </source>
</evidence>
<dbReference type="GO" id="GO:0003899">
    <property type="term" value="F:DNA-directed RNA polymerase activity"/>
    <property type="evidence" value="ECO:0007669"/>
    <property type="project" value="UniProtKB-UniRule"/>
</dbReference>
<dbReference type="SUPFAM" id="SSF55257">
    <property type="entry name" value="RBP11-like subunits of RNA polymerase"/>
    <property type="match status" value="1"/>
</dbReference>
<dbReference type="NCBIfam" id="NF003513">
    <property type="entry name" value="PRK05182.1-2"/>
    <property type="match status" value="1"/>
</dbReference>
<feature type="region of interest" description="Alpha C-terminal domain (alpha-CTD)" evidence="12">
    <location>
        <begin position="268"/>
        <end position="357"/>
    </location>
</feature>
<evidence type="ECO:0000256" key="4">
    <source>
        <dbReference type="ARBA" id="ARBA00022478"/>
    </source>
</evidence>
<dbReference type="Gene3D" id="1.10.150.20">
    <property type="entry name" value="5' to 3' exonuclease, C-terminal subdomain"/>
    <property type="match status" value="1"/>
</dbReference>
<comment type="domain">
    <text evidence="12">The N-terminal domain is essential for RNAP assembly and basal transcription, whereas the C-terminal domain is involved in interaction with transcriptional regulators and with upstream promoter elements.</text>
</comment>
<comment type="caution">
    <text evidence="14">The sequence shown here is derived from an EMBL/GenBank/DDBJ whole genome shotgun (WGS) entry which is preliminary data.</text>
</comment>
<dbReference type="GO" id="GO:0046983">
    <property type="term" value="F:protein dimerization activity"/>
    <property type="evidence" value="ECO:0007669"/>
    <property type="project" value="InterPro"/>
</dbReference>
<evidence type="ECO:0000313" key="14">
    <source>
        <dbReference type="EMBL" id="MCQ4814438.1"/>
    </source>
</evidence>
<feature type="region of interest" description="Alpha N-terminal domain (alpha-NTD)" evidence="12">
    <location>
        <begin position="1"/>
        <end position="234"/>
    </location>
</feature>
<dbReference type="InterPro" id="IPR011262">
    <property type="entry name" value="DNA-dir_RNA_pol_insert"/>
</dbReference>
<comment type="catalytic activity">
    <reaction evidence="10 12">
        <text>RNA(n) + a ribonucleoside 5'-triphosphate = RNA(n+1) + diphosphate</text>
        <dbReference type="Rhea" id="RHEA:21248"/>
        <dbReference type="Rhea" id="RHEA-COMP:14527"/>
        <dbReference type="Rhea" id="RHEA-COMP:17342"/>
        <dbReference type="ChEBI" id="CHEBI:33019"/>
        <dbReference type="ChEBI" id="CHEBI:61557"/>
        <dbReference type="ChEBI" id="CHEBI:140395"/>
        <dbReference type="EC" id="2.7.7.6"/>
    </reaction>
</comment>
<evidence type="ECO:0000256" key="9">
    <source>
        <dbReference type="ARBA" id="ARBA00033070"/>
    </source>
</evidence>
<dbReference type="Pfam" id="PF01193">
    <property type="entry name" value="RNA_pol_L"/>
    <property type="match status" value="1"/>
</dbReference>
<evidence type="ECO:0000256" key="3">
    <source>
        <dbReference type="ARBA" id="ARBA00015972"/>
    </source>
</evidence>
<dbReference type="RefSeq" id="WP_008711028.1">
    <property type="nucleotide sequence ID" value="NZ_CABKQM010000006.1"/>
</dbReference>
<evidence type="ECO:0000256" key="7">
    <source>
        <dbReference type="ARBA" id="ARBA00023163"/>
    </source>
</evidence>